<comment type="caution">
    <text evidence="1">The sequence shown here is derived from an EMBL/GenBank/DDBJ whole genome shotgun (WGS) entry which is preliminary data.</text>
</comment>
<proteinExistence type="predicted"/>
<name>A0ACC8XJ34_9FIRM</name>
<reference evidence="1" key="1">
    <citation type="submission" date="2016-08" db="EMBL/GenBank/DDBJ databases">
        <authorList>
            <person name="Ngugi D.K."/>
            <person name="Miyake S."/>
            <person name="Stingl U."/>
        </authorList>
    </citation>
    <scope>NUCLEOTIDE SEQUENCE</scope>
    <source>
        <strain evidence="1">SCG-D08WGA-EpuloA1</strain>
    </source>
</reference>
<sequence>MKPNGEFEVYSKKHLQQLADLRFANPNLKVLLAIGGWAAEGFSDAALTPTSRFDFAREVQKWVKEYNLDGIDLDWEYPGSSVSGIKSRPQDTENFTLLLDALRQVLGPNKLITVAGTGSKSYISKVQIKEIAKFIDYFNIMSYDFNAGETGISANNHQSNLFESDLGLRGISTDVYVNNLIDAGMPSEKLLIGVPFYGRRGATNTKTYDEIRGFYLNKNGYAVKWDDEAKAPYIIDSNGSFAFSFDNELSIYFKGQYVFDKCLGGMFSWQSNFDNANLLSSAMHTAINDPRQLESILKSYYA</sequence>
<dbReference type="Proteomes" id="UP000188637">
    <property type="component" value="Unassembled WGS sequence"/>
</dbReference>
<evidence type="ECO:0000313" key="1">
    <source>
        <dbReference type="EMBL" id="ONI46103.1"/>
    </source>
</evidence>
<gene>
    <name evidence="1" type="ORF">AN640_03785</name>
</gene>
<keyword evidence="2" id="KW-1185">Reference proteome</keyword>
<organism evidence="1 2">
    <name type="scientific">Candidatus Epulonipiscium fishelsonii</name>
    <dbReference type="NCBI Taxonomy" id="77094"/>
    <lineage>
        <taxon>Bacteria</taxon>
        <taxon>Bacillati</taxon>
        <taxon>Bacillota</taxon>
        <taxon>Clostridia</taxon>
        <taxon>Lachnospirales</taxon>
        <taxon>Lachnospiraceae</taxon>
        <taxon>Candidatus Epulonipiscium</taxon>
    </lineage>
</organism>
<accession>A0ACC8XJ34</accession>
<protein>
    <submittedName>
        <fullName evidence="1">Chitinase</fullName>
    </submittedName>
</protein>
<dbReference type="EMBL" id="LJHD01000034">
    <property type="protein sequence ID" value="ONI46103.1"/>
    <property type="molecule type" value="Genomic_DNA"/>
</dbReference>
<evidence type="ECO:0000313" key="2">
    <source>
        <dbReference type="Proteomes" id="UP000188637"/>
    </source>
</evidence>